<feature type="compositionally biased region" description="Polar residues" evidence="5">
    <location>
        <begin position="61"/>
        <end position="72"/>
    </location>
</feature>
<dbReference type="InParanoid" id="G7E4K9"/>
<dbReference type="Proteomes" id="UP000009131">
    <property type="component" value="Unassembled WGS sequence"/>
</dbReference>
<dbReference type="OrthoDB" id="45421at2759"/>
<dbReference type="InterPro" id="IPR002142">
    <property type="entry name" value="Peptidase_S49"/>
</dbReference>
<dbReference type="PANTHER" id="PTHR33209">
    <property type="entry name" value="PROTEASE 4"/>
    <property type="match status" value="1"/>
</dbReference>
<evidence type="ECO:0000259" key="6">
    <source>
        <dbReference type="Pfam" id="PF01343"/>
    </source>
</evidence>
<evidence type="ECO:0000256" key="2">
    <source>
        <dbReference type="ARBA" id="ARBA00022670"/>
    </source>
</evidence>
<keyword evidence="4" id="KW-0720">Serine protease</keyword>
<evidence type="ECO:0000256" key="5">
    <source>
        <dbReference type="SAM" id="MobiDB-lite"/>
    </source>
</evidence>
<reference evidence="7 8" key="1">
    <citation type="journal article" date="2011" name="J. Gen. Appl. Microbiol.">
        <title>Draft genome sequencing of the enigmatic basidiomycete Mixia osmundae.</title>
        <authorList>
            <person name="Nishida H."/>
            <person name="Nagatsuka Y."/>
            <person name="Sugiyama J."/>
        </authorList>
    </citation>
    <scope>NUCLEOTIDE SEQUENCE [LARGE SCALE GENOMIC DNA]</scope>
    <source>
        <strain evidence="8">CBS 9802 / IAM 14324 / JCM 22182 / KY 12970</strain>
    </source>
</reference>
<dbReference type="GO" id="GO:0006508">
    <property type="term" value="P:proteolysis"/>
    <property type="evidence" value="ECO:0007669"/>
    <property type="project" value="UniProtKB-KW"/>
</dbReference>
<dbReference type="InterPro" id="IPR029045">
    <property type="entry name" value="ClpP/crotonase-like_dom_sf"/>
</dbReference>
<evidence type="ECO:0000256" key="1">
    <source>
        <dbReference type="ARBA" id="ARBA00008683"/>
    </source>
</evidence>
<feature type="domain" description="Peptidase S49" evidence="6">
    <location>
        <begin position="542"/>
        <end position="671"/>
    </location>
</feature>
<dbReference type="Gene3D" id="3.90.226.10">
    <property type="entry name" value="2-enoyl-CoA Hydratase, Chain A, domain 1"/>
    <property type="match status" value="2"/>
</dbReference>
<dbReference type="GO" id="GO:0008236">
    <property type="term" value="F:serine-type peptidase activity"/>
    <property type="evidence" value="ECO:0007669"/>
    <property type="project" value="UniProtKB-KW"/>
</dbReference>
<evidence type="ECO:0000313" key="8">
    <source>
        <dbReference type="Proteomes" id="UP000009131"/>
    </source>
</evidence>
<evidence type="ECO:0000256" key="3">
    <source>
        <dbReference type="ARBA" id="ARBA00022801"/>
    </source>
</evidence>
<reference evidence="7 8" key="2">
    <citation type="journal article" date="2012" name="Open Biol.">
        <title>Characteristics of nucleosomes and linker DNA regions on the genome of the basidiomycete Mixia osmundae revealed by mono- and dinucleosome mapping.</title>
        <authorList>
            <person name="Nishida H."/>
            <person name="Kondo S."/>
            <person name="Matsumoto T."/>
            <person name="Suzuki Y."/>
            <person name="Yoshikawa H."/>
            <person name="Taylor T.D."/>
            <person name="Sugiyama J."/>
        </authorList>
    </citation>
    <scope>NUCLEOTIDE SEQUENCE [LARGE SCALE GENOMIC DNA]</scope>
    <source>
        <strain evidence="8">CBS 9802 / IAM 14324 / JCM 22182 / KY 12970</strain>
    </source>
</reference>
<organism evidence="7 8">
    <name type="scientific">Mixia osmundae (strain CBS 9802 / IAM 14324 / JCM 22182 / KY 12970)</name>
    <dbReference type="NCBI Taxonomy" id="764103"/>
    <lineage>
        <taxon>Eukaryota</taxon>
        <taxon>Fungi</taxon>
        <taxon>Dikarya</taxon>
        <taxon>Basidiomycota</taxon>
        <taxon>Pucciniomycotina</taxon>
        <taxon>Mixiomycetes</taxon>
        <taxon>Mixiales</taxon>
        <taxon>Mixiaceae</taxon>
        <taxon>Mixia</taxon>
    </lineage>
</organism>
<comment type="caution">
    <text evidence="7">The sequence shown here is derived from an EMBL/GenBank/DDBJ whole genome shotgun (WGS) entry which is preliminary data.</text>
</comment>
<dbReference type="SUPFAM" id="SSF52096">
    <property type="entry name" value="ClpP/crotonase"/>
    <property type="match status" value="2"/>
</dbReference>
<feature type="compositionally biased region" description="Low complexity" evidence="5">
    <location>
        <begin position="41"/>
        <end position="55"/>
    </location>
</feature>
<dbReference type="HOGENOM" id="CLU_323394_0_0_1"/>
<dbReference type="Pfam" id="PF01343">
    <property type="entry name" value="Peptidase_S49"/>
    <property type="match status" value="2"/>
</dbReference>
<dbReference type="AlphaFoldDB" id="G7E4K9"/>
<keyword evidence="2" id="KW-0645">Protease</keyword>
<sequence length="894" mass="96098">MIPAKTAVRLRTRASRAALFAQARRSLTPYAGAAAEKSKPASAQASTATATTSAAKGGQPASASEAPQQLSRRAQWKGRYDRARQSYAWQATAFVWNRKLFFGGLLTSGYIYYELKRWQYYQDDRAQIKPNTAVVWKIYPGSIVETASSKSALSTVLGETNPYAEESAQPISLLEALTSLAVIAQDDNVRLLVANFSSLGVPTAAGGGLGLAQIEELLNAIQVVKSTKTERGIPFRTIAFSDSFDSQGEYLLACAFDEIYMQPTGQVGLTGLSAEIPFYKRLLDWAGVRILSETRERFKSVTAPYVHEELPLAQRENQQEVMQQLSDAMALMIGEGRFPDLPLSEATAKVREMMKHGPYSATEAAFNGLITGPAYMSDIAQAIGIWDANRATPYAAYSAYLDTLQSDQDPAPFAAESPPGLTAEIAAATAALENSDTGTNTASETDNADAIKPHVLSFKQLSQALKSKTTEVINKPATDEQLRFGICYLNGGINAGASTDKVLQGIAQAGRDKSIVALILRIDSGGGAVIPSDSIWEAIAAFKSTGRAVIASLGNTAASGAYMAACGADVIFCNASTITGSIGVAAIRPTITQKLLDRAKLNVQSFVTGNTSQSLLHELEGDALARFQRHVDETYSDFLLRVVQGRDIPLDNVHEVAQGRVFTGIGAFRLKENLKLDHIDPWSSALLSNLQWFVDAKSSDDERAVEQGSSPQHAELDEDHNFSPFAVISKLAGDCLPSQPSLATGAETKHRGLGLVDALAGLEGAMTIAAATTLEHRQLGKKSAPAKLENAEDLKKELEKYDVLPVIFPRELSLLQQIKAAYKQGDGLLATMGITAVLLGQRLTLFGQTVTREMIKSTVTAEVNALGMGDLMTKDAFSAKRGLRAESGARYYRL</sequence>
<dbReference type="CDD" id="cd07023">
    <property type="entry name" value="S49_Sppa_N_C"/>
    <property type="match status" value="1"/>
</dbReference>
<comment type="similarity">
    <text evidence="1">Belongs to the peptidase S49 family.</text>
</comment>
<evidence type="ECO:0000313" key="7">
    <source>
        <dbReference type="EMBL" id="GAA97769.1"/>
    </source>
</evidence>
<dbReference type="RefSeq" id="XP_014570509.1">
    <property type="nucleotide sequence ID" value="XM_014715023.1"/>
</dbReference>
<accession>G7E4K9</accession>
<proteinExistence type="inferred from homology"/>
<keyword evidence="8" id="KW-1185">Reference proteome</keyword>
<protein>
    <recommendedName>
        <fullName evidence="6">Peptidase S49 domain-containing protein</fullName>
    </recommendedName>
</protein>
<gene>
    <name evidence="7" type="primary">Mo04448</name>
    <name evidence="7" type="ORF">E5Q_04448</name>
</gene>
<dbReference type="eggNOG" id="ENOG502QQH5">
    <property type="taxonomic scope" value="Eukaryota"/>
</dbReference>
<evidence type="ECO:0000256" key="4">
    <source>
        <dbReference type="ARBA" id="ARBA00022825"/>
    </source>
</evidence>
<keyword evidence="3" id="KW-0378">Hydrolase</keyword>
<dbReference type="STRING" id="764103.G7E4K9"/>
<dbReference type="EMBL" id="BABT02000139">
    <property type="protein sequence ID" value="GAA97769.1"/>
    <property type="molecule type" value="Genomic_DNA"/>
</dbReference>
<name>G7E4K9_MIXOS</name>
<feature type="domain" description="Peptidase S49" evidence="6">
    <location>
        <begin position="239"/>
        <end position="371"/>
    </location>
</feature>
<dbReference type="InterPro" id="IPR047272">
    <property type="entry name" value="S49_SppA_C"/>
</dbReference>
<dbReference type="PANTHER" id="PTHR33209:SF1">
    <property type="entry name" value="PEPTIDASE S49 DOMAIN-CONTAINING PROTEIN"/>
    <property type="match status" value="1"/>
</dbReference>
<feature type="region of interest" description="Disordered" evidence="5">
    <location>
        <begin position="31"/>
        <end position="75"/>
    </location>
</feature>